<comment type="similarity">
    <text evidence="1">Belongs to the band 7/mec-2 family. Flotillin subfamily.</text>
</comment>
<keyword evidence="1" id="KW-0472">Membrane</keyword>
<protein>
    <recommendedName>
        <fullName evidence="1">Flotillin</fullName>
    </recommendedName>
</protein>
<proteinExistence type="inferred from homology"/>
<dbReference type="InterPro" id="IPR027705">
    <property type="entry name" value="Flotillin_fam"/>
</dbReference>
<name>A0A7K6UEG1_9AVES</name>
<dbReference type="Proteomes" id="UP000559068">
    <property type="component" value="Unassembled WGS sequence"/>
</dbReference>
<dbReference type="Pfam" id="PF15975">
    <property type="entry name" value="Flot"/>
    <property type="match status" value="1"/>
</dbReference>
<feature type="non-terminal residue" evidence="3">
    <location>
        <position position="1"/>
    </location>
</feature>
<evidence type="ECO:0000256" key="1">
    <source>
        <dbReference type="RuleBase" id="RU366054"/>
    </source>
</evidence>
<reference evidence="3 4" key="1">
    <citation type="submission" date="2019-09" db="EMBL/GenBank/DDBJ databases">
        <title>Bird 10,000 Genomes (B10K) Project - Family phase.</title>
        <authorList>
            <person name="Zhang G."/>
        </authorList>
    </citation>
    <scope>NUCLEOTIDE SEQUENCE [LARGE SCALE GENOMIC DNA]</scope>
    <source>
        <strain evidence="3">B10K-DU-029-76</strain>
        <tissue evidence="3">Heart</tissue>
    </source>
</reference>
<dbReference type="GO" id="GO:0005768">
    <property type="term" value="C:endosome"/>
    <property type="evidence" value="ECO:0007669"/>
    <property type="project" value="UniProtKB-SubCell"/>
</dbReference>
<dbReference type="OrthoDB" id="6080404at2759"/>
<evidence type="ECO:0000313" key="3">
    <source>
        <dbReference type="EMBL" id="NWX21161.1"/>
    </source>
</evidence>
<dbReference type="Gene3D" id="3.30.479.30">
    <property type="entry name" value="Band 7 domain"/>
    <property type="match status" value="1"/>
</dbReference>
<dbReference type="InterPro" id="IPR031905">
    <property type="entry name" value="Flotillin_C"/>
</dbReference>
<dbReference type="PANTHER" id="PTHR13806:SF46">
    <property type="entry name" value="FLOTILLIN-1-RELATED"/>
    <property type="match status" value="1"/>
</dbReference>
<keyword evidence="4" id="KW-1185">Reference proteome</keyword>
<sequence length="385" mass="42354">AGGCCGSDVKQYVYGGWAWAWWCITDTQRISLEIMTLQPRCEDVETAEGVALTVTGVAQVKIMTEKELLAVACEQFLGKNVQDVKNVVLQTLEGHLRSILGAEGLTLLKASWVAFSLLCWLVPDVYDKVDYLSSLGKTQTAAVRRDADVGVAEAERDAGIREAECKKEMLDVKFMADTKIADSKRAFELQKAAFTEEVNIKTAEAQLAYELQSAREQQKIRQEEIEIEVVQRKKQIDVEEKEIIRKEKELIATVKRPAEAEAYRIQQIAEGEKVKQVLIAQAEAEKIRKIGEAEAFVIEAIGMAEAEGMKLKAEALQQYGDAAQLALVLDALPEIAAKVAAPLSKVDEIVILSGENSSTMSEVNRLLAEIPASVRAITGVDLTKV</sequence>
<dbReference type="CDD" id="cd03399">
    <property type="entry name" value="SPFH_flotillin"/>
    <property type="match status" value="1"/>
</dbReference>
<gene>
    <name evidence="3" type="primary">Flot2</name>
    <name evidence="3" type="ORF">AEGBEN_R01061</name>
</gene>
<evidence type="ECO:0000313" key="4">
    <source>
        <dbReference type="Proteomes" id="UP000559068"/>
    </source>
</evidence>
<dbReference type="EMBL" id="VZRW01010238">
    <property type="protein sequence ID" value="NWX21161.1"/>
    <property type="molecule type" value="Genomic_DNA"/>
</dbReference>
<dbReference type="PANTHER" id="PTHR13806">
    <property type="entry name" value="FLOTILLIN-RELATED"/>
    <property type="match status" value="1"/>
</dbReference>
<dbReference type="SUPFAM" id="SSF117892">
    <property type="entry name" value="Band 7/SPFH domain"/>
    <property type="match status" value="1"/>
</dbReference>
<comment type="caution">
    <text evidence="3">The sequence shown here is derived from an EMBL/GenBank/DDBJ whole genome shotgun (WGS) entry which is preliminary data.</text>
</comment>
<dbReference type="GO" id="GO:0016600">
    <property type="term" value="C:flotillin complex"/>
    <property type="evidence" value="ECO:0007669"/>
    <property type="project" value="TreeGrafter"/>
</dbReference>
<dbReference type="InterPro" id="IPR036013">
    <property type="entry name" value="Band_7/SPFH_dom_sf"/>
</dbReference>
<dbReference type="GO" id="GO:0072659">
    <property type="term" value="P:protein localization to plasma membrane"/>
    <property type="evidence" value="ECO:0007669"/>
    <property type="project" value="TreeGrafter"/>
</dbReference>
<feature type="non-terminal residue" evidence="3">
    <location>
        <position position="385"/>
    </location>
</feature>
<comment type="subcellular location">
    <subcellularLocation>
        <location evidence="1">Membrane</location>
    </subcellularLocation>
    <subcellularLocation>
        <location evidence="1">Endosome</location>
    </subcellularLocation>
</comment>
<evidence type="ECO:0000259" key="2">
    <source>
        <dbReference type="Pfam" id="PF15975"/>
    </source>
</evidence>
<organism evidence="3 4">
    <name type="scientific">Aegotheles bennettii</name>
    <dbReference type="NCBI Taxonomy" id="48278"/>
    <lineage>
        <taxon>Eukaryota</taxon>
        <taxon>Metazoa</taxon>
        <taxon>Chordata</taxon>
        <taxon>Craniata</taxon>
        <taxon>Vertebrata</taxon>
        <taxon>Euteleostomi</taxon>
        <taxon>Archelosauria</taxon>
        <taxon>Archosauria</taxon>
        <taxon>Dinosauria</taxon>
        <taxon>Saurischia</taxon>
        <taxon>Theropoda</taxon>
        <taxon>Coelurosauria</taxon>
        <taxon>Aves</taxon>
        <taxon>Neognathae</taxon>
        <taxon>Neoaves</taxon>
        <taxon>Strisores</taxon>
        <taxon>Caprimulgiformes</taxon>
        <taxon>Aegothelidae</taxon>
        <taxon>Aegotheles</taxon>
    </lineage>
</organism>
<dbReference type="GO" id="GO:0045661">
    <property type="term" value="P:regulation of myoblast differentiation"/>
    <property type="evidence" value="ECO:0007669"/>
    <property type="project" value="TreeGrafter"/>
</dbReference>
<accession>A0A7K6UEG1</accession>
<feature type="domain" description="Flotillin C-terminal" evidence="2">
    <location>
        <begin position="281"/>
        <end position="355"/>
    </location>
</feature>
<dbReference type="AlphaFoldDB" id="A0A7K6UEG1"/>
<dbReference type="GO" id="GO:0002020">
    <property type="term" value="F:protease binding"/>
    <property type="evidence" value="ECO:0007669"/>
    <property type="project" value="TreeGrafter"/>
</dbReference>
<comment type="subunit">
    <text evidence="1">Heterooligomeric complex.</text>
</comment>